<dbReference type="InterPro" id="IPR006195">
    <property type="entry name" value="aa-tRNA-synth_II"/>
</dbReference>
<evidence type="ECO:0000256" key="6">
    <source>
        <dbReference type="ARBA" id="ARBA00022605"/>
    </source>
</evidence>
<organism evidence="11 12">
    <name type="scientific">Ohessyouella blattaphilus</name>
    <dbReference type="NCBI Taxonomy" id="2949333"/>
    <lineage>
        <taxon>Bacteria</taxon>
        <taxon>Bacillati</taxon>
        <taxon>Bacillota</taxon>
        <taxon>Clostridia</taxon>
        <taxon>Lachnospirales</taxon>
        <taxon>Lachnospiraceae</taxon>
        <taxon>Ohessyouella</taxon>
    </lineage>
</organism>
<dbReference type="PROSITE" id="PS50862">
    <property type="entry name" value="AA_TRNA_LIGASE_II"/>
    <property type="match status" value="1"/>
</dbReference>
<dbReference type="Pfam" id="PF13393">
    <property type="entry name" value="tRNA-synt_His"/>
    <property type="match status" value="1"/>
</dbReference>
<keyword evidence="5 9" id="KW-0963">Cytoplasm</keyword>
<comment type="caution">
    <text evidence="11">The sequence shown here is derived from an EMBL/GenBank/DDBJ whole genome shotgun (WGS) entry which is preliminary data.</text>
</comment>
<name>A0ABT1EEY4_9FIRM</name>
<comment type="function">
    <text evidence="8 9">Required for the first step of histidine biosynthesis. May allow the feedback regulation of ATP phosphoribosyltransferase activity by histidine.</text>
</comment>
<dbReference type="PIRSF" id="PIRSF001549">
    <property type="entry name" value="His-tRNA_synth"/>
    <property type="match status" value="1"/>
</dbReference>
<dbReference type="PANTHER" id="PTHR43707">
    <property type="entry name" value="HISTIDYL-TRNA SYNTHETASE"/>
    <property type="match status" value="1"/>
</dbReference>
<comment type="similarity">
    <text evidence="3 9">Belongs to the class-II aminoacyl-tRNA synthetase family. HisZ subfamily.</text>
</comment>
<keyword evidence="11" id="KW-0328">Glycosyltransferase</keyword>
<comment type="miscellaneous">
    <text evidence="9">This function is generally fulfilled by the C-terminal part of HisG, which is missing in some bacteria such as this one.</text>
</comment>
<dbReference type="GO" id="GO:0016757">
    <property type="term" value="F:glycosyltransferase activity"/>
    <property type="evidence" value="ECO:0007669"/>
    <property type="project" value="UniProtKB-KW"/>
</dbReference>
<dbReference type="Proteomes" id="UP001523565">
    <property type="component" value="Unassembled WGS sequence"/>
</dbReference>
<dbReference type="NCBIfam" id="TIGR00443">
    <property type="entry name" value="hisZ_biosyn_reg"/>
    <property type="match status" value="1"/>
</dbReference>
<comment type="pathway">
    <text evidence="2 9">Amino-acid biosynthesis; L-histidine biosynthesis; L-histidine from 5-phospho-alpha-D-ribose 1-diphosphate: step 1/9.</text>
</comment>
<keyword evidence="7 9" id="KW-0368">Histidine biosynthesis</keyword>
<dbReference type="InterPro" id="IPR004516">
    <property type="entry name" value="HisRS/HisZ"/>
</dbReference>
<dbReference type="Gene3D" id="3.30.930.10">
    <property type="entry name" value="Bira Bifunctional Protein, Domain 2"/>
    <property type="match status" value="1"/>
</dbReference>
<evidence type="ECO:0000256" key="4">
    <source>
        <dbReference type="ARBA" id="ARBA00020397"/>
    </source>
</evidence>
<dbReference type="HAMAP" id="MF_00125">
    <property type="entry name" value="HisZ"/>
    <property type="match status" value="1"/>
</dbReference>
<protein>
    <recommendedName>
        <fullName evidence="4 9">ATP phosphoribosyltransferase regulatory subunit</fullName>
    </recommendedName>
</protein>
<evidence type="ECO:0000313" key="12">
    <source>
        <dbReference type="Proteomes" id="UP001523565"/>
    </source>
</evidence>
<accession>A0ABT1EEY4</accession>
<dbReference type="PANTHER" id="PTHR43707:SF6">
    <property type="entry name" value="ATP PHOSPHORIBOSYLTRANSFERASE REGULATORY SUBUNIT"/>
    <property type="match status" value="1"/>
</dbReference>
<evidence type="ECO:0000256" key="1">
    <source>
        <dbReference type="ARBA" id="ARBA00004496"/>
    </source>
</evidence>
<dbReference type="SUPFAM" id="SSF55681">
    <property type="entry name" value="Class II aaRS and biotin synthetases"/>
    <property type="match status" value="1"/>
</dbReference>
<evidence type="ECO:0000256" key="5">
    <source>
        <dbReference type="ARBA" id="ARBA00022490"/>
    </source>
</evidence>
<keyword evidence="12" id="KW-1185">Reference proteome</keyword>
<dbReference type="InterPro" id="IPR045864">
    <property type="entry name" value="aa-tRNA-synth_II/BPL/LPL"/>
</dbReference>
<dbReference type="CDD" id="cd00773">
    <property type="entry name" value="HisRS-like_core"/>
    <property type="match status" value="1"/>
</dbReference>
<evidence type="ECO:0000256" key="2">
    <source>
        <dbReference type="ARBA" id="ARBA00004667"/>
    </source>
</evidence>
<evidence type="ECO:0000256" key="8">
    <source>
        <dbReference type="ARBA" id="ARBA00025246"/>
    </source>
</evidence>
<reference evidence="11 12" key="1">
    <citation type="journal article" date="2022" name="Genome Biol. Evol.">
        <title>Host diet, physiology and behaviors set the stage for Lachnospiraceae cladogenesis.</title>
        <authorList>
            <person name="Vera-Ponce De Leon A."/>
            <person name="Schneider M."/>
            <person name="Jahnes B.C."/>
            <person name="Sadowski V."/>
            <person name="Camuy-Velez L.A."/>
            <person name="Duan J."/>
            <person name="Sabree Z.L."/>
        </authorList>
    </citation>
    <scope>NUCLEOTIDE SEQUENCE [LARGE SCALE GENOMIC DNA]</scope>
    <source>
        <strain evidence="11 12">PAL227</strain>
    </source>
</reference>
<dbReference type="EMBL" id="JAMZFV010000002">
    <property type="protein sequence ID" value="MCP1109259.1"/>
    <property type="molecule type" value="Genomic_DNA"/>
</dbReference>
<sequence length="405" mass="45787">MKQLLHTPEGVRDIYNGECGKKLALEDRLHETLMHYGYTDIQTPTFEYFDVFRKEIGTIPSKELYKFFDREGETLVLRPDFTPAIARVAATIFADEKMPIRLCYTGNTFINHTSYQGRLKENTQMGAELIGDDSAAADAEMIALVAACLLKAGLRDFQLSVSNVDFLKSLIEDAGLDEDQEQELKELIKNQNFFGINELLEGLTVSRSAKASFKQLDELVGGYEILEKARDVAPSTKGILAIKRLEKIYDILCYYGMEKYVTFDLSMSSGAYNYYTGVVFRGYTFGSGDAIVKGGRYDTLIEKFGKEAPSIGFAIVVDELQSALSRQHITPVLQPEKTLVLYAGGREEEGIRLASELREKGERVVLMKKEMSKSLEDYQEYGRRSEICQLYYIAHDRDVTEYSLS</sequence>
<evidence type="ECO:0000256" key="7">
    <source>
        <dbReference type="ARBA" id="ARBA00023102"/>
    </source>
</evidence>
<evidence type="ECO:0000259" key="10">
    <source>
        <dbReference type="PROSITE" id="PS50862"/>
    </source>
</evidence>
<comment type="subcellular location">
    <subcellularLocation>
        <location evidence="1 9">Cytoplasm</location>
    </subcellularLocation>
</comment>
<keyword evidence="6 9" id="KW-0028">Amino-acid biosynthesis</keyword>
<gene>
    <name evidence="9 11" type="primary">hisZ</name>
    <name evidence="11" type="ORF">NK118_03230</name>
</gene>
<feature type="domain" description="Aminoacyl-transfer RNA synthetases class-II family profile" evidence="10">
    <location>
        <begin position="24"/>
        <end position="335"/>
    </location>
</feature>
<evidence type="ECO:0000313" key="11">
    <source>
        <dbReference type="EMBL" id="MCP1109259.1"/>
    </source>
</evidence>
<proteinExistence type="inferred from homology"/>
<keyword evidence="11" id="KW-0808">Transferase</keyword>
<comment type="subunit">
    <text evidence="9">Heteromultimer composed of HisG and HisZ subunits.</text>
</comment>
<evidence type="ECO:0000256" key="3">
    <source>
        <dbReference type="ARBA" id="ARBA00005539"/>
    </source>
</evidence>
<dbReference type="InterPro" id="IPR004517">
    <property type="entry name" value="HisZ"/>
</dbReference>
<dbReference type="InterPro" id="IPR041715">
    <property type="entry name" value="HisRS-like_core"/>
</dbReference>
<evidence type="ECO:0000256" key="9">
    <source>
        <dbReference type="HAMAP-Rule" id="MF_00125"/>
    </source>
</evidence>
<dbReference type="RefSeq" id="WP_262068161.1">
    <property type="nucleotide sequence ID" value="NZ_JAMXOC010000002.1"/>
</dbReference>